<feature type="region of interest" description="Disordered" evidence="1">
    <location>
        <begin position="534"/>
        <end position="580"/>
    </location>
</feature>
<protein>
    <submittedName>
        <fullName evidence="2">Uncharacterized protein</fullName>
    </submittedName>
</protein>
<feature type="compositionally biased region" description="Basic and acidic residues" evidence="1">
    <location>
        <begin position="22"/>
        <end position="136"/>
    </location>
</feature>
<comment type="caution">
    <text evidence="2">The sequence shown here is derived from an EMBL/GenBank/DDBJ whole genome shotgun (WGS) entry which is preliminary data.</text>
</comment>
<dbReference type="AlphaFoldDB" id="A0AA88XQY4"/>
<organism evidence="2 3">
    <name type="scientific">Pinctada imbricata</name>
    <name type="common">Atlantic pearl-oyster</name>
    <name type="synonym">Pinctada martensii</name>
    <dbReference type="NCBI Taxonomy" id="66713"/>
    <lineage>
        <taxon>Eukaryota</taxon>
        <taxon>Metazoa</taxon>
        <taxon>Spiralia</taxon>
        <taxon>Lophotrochozoa</taxon>
        <taxon>Mollusca</taxon>
        <taxon>Bivalvia</taxon>
        <taxon>Autobranchia</taxon>
        <taxon>Pteriomorphia</taxon>
        <taxon>Pterioida</taxon>
        <taxon>Pterioidea</taxon>
        <taxon>Pteriidae</taxon>
        <taxon>Pinctada</taxon>
    </lineage>
</organism>
<keyword evidence="3" id="KW-1185">Reference proteome</keyword>
<evidence type="ECO:0000313" key="3">
    <source>
        <dbReference type="Proteomes" id="UP001186944"/>
    </source>
</evidence>
<gene>
    <name evidence="2" type="ORF">FSP39_000677</name>
</gene>
<sequence length="580" mass="64050">MVSDEGSDGTFRDIDPYTSVKDSAKDESSYPKEKLSTKDFDPYSKVKEDPYSKLPDDADDPYNKVDDPYNKVKDDDPYSKVKGDDPYNKVKGDDPYNKVKGDDPYNKVKGDDPYNKVKGDDPYNKVKGDDPYNRVNDEDDIEDPYNRVKDDEESAGSYSAGKAEAYKYSKVDINRKNKDGAQAAGATLLVTESGNFSVQSFAGEYAQVVKNKNQERLPVPPTANKRFSDPDPYALPPEPPRRYNDPVSMDLGTTSTVDGGQQDVQSSHTEQSVPTVTDVIVNVLPVSDVSTPTAGASGKREPPYHKLTARESMASINARRAMNMYEEVRDTENMYATVEGGSGDGVITKTETKSGVMRDGYAEIGATGGRGVHESVPAPPSLDSLHLMAKMDGKQRLSGEIDGLPDHPQKSPGSTSHPRQSGGINGFPETSSSNGMVNPAFDGADSDLGDITLDPNYMTVRDCIPDSEGDMDPNYESVEEAKAKANFKTDRERERELIMERKKRAHVYEVVETSEAEKVKERVLRSHMYEDLDGVQFEKQKLNNNQTKQNNGAKGNSASNAAKRNSEIWKRRSDVDDEKL</sequence>
<dbReference type="EMBL" id="VSWD01000011">
    <property type="protein sequence ID" value="KAK3087032.1"/>
    <property type="molecule type" value="Genomic_DNA"/>
</dbReference>
<feature type="compositionally biased region" description="Basic and acidic residues" evidence="1">
    <location>
        <begin position="397"/>
        <end position="409"/>
    </location>
</feature>
<feature type="compositionally biased region" description="Low complexity" evidence="1">
    <location>
        <begin position="542"/>
        <end position="563"/>
    </location>
</feature>
<evidence type="ECO:0000313" key="2">
    <source>
        <dbReference type="EMBL" id="KAK3087032.1"/>
    </source>
</evidence>
<reference evidence="2" key="1">
    <citation type="submission" date="2019-08" db="EMBL/GenBank/DDBJ databases">
        <title>The improved chromosome-level genome for the pearl oyster Pinctada fucata martensii using PacBio sequencing and Hi-C.</title>
        <authorList>
            <person name="Zheng Z."/>
        </authorList>
    </citation>
    <scope>NUCLEOTIDE SEQUENCE</scope>
    <source>
        <strain evidence="2">ZZ-2019</strain>
        <tissue evidence="2">Adductor muscle</tissue>
    </source>
</reference>
<feature type="region of interest" description="Disordered" evidence="1">
    <location>
        <begin position="212"/>
        <end position="272"/>
    </location>
</feature>
<name>A0AA88XQY4_PINIB</name>
<feature type="region of interest" description="Disordered" evidence="1">
    <location>
        <begin position="1"/>
        <end position="159"/>
    </location>
</feature>
<feature type="compositionally biased region" description="Polar residues" evidence="1">
    <location>
        <begin position="251"/>
        <end position="272"/>
    </location>
</feature>
<feature type="region of interest" description="Disordered" evidence="1">
    <location>
        <begin position="397"/>
        <end position="448"/>
    </location>
</feature>
<evidence type="ECO:0000256" key="1">
    <source>
        <dbReference type="SAM" id="MobiDB-lite"/>
    </source>
</evidence>
<dbReference type="Proteomes" id="UP001186944">
    <property type="component" value="Unassembled WGS sequence"/>
</dbReference>
<accession>A0AA88XQY4</accession>
<feature type="compositionally biased region" description="Basic and acidic residues" evidence="1">
    <location>
        <begin position="564"/>
        <end position="580"/>
    </location>
</feature>
<proteinExistence type="predicted"/>